<feature type="transmembrane region" description="Helical" evidence="2">
    <location>
        <begin position="475"/>
        <end position="500"/>
    </location>
</feature>
<dbReference type="OrthoDB" id="340673at2157"/>
<organism evidence="3 4">
    <name type="scientific">Halomarina oriensis</name>
    <dbReference type="NCBI Taxonomy" id="671145"/>
    <lineage>
        <taxon>Archaea</taxon>
        <taxon>Methanobacteriati</taxon>
        <taxon>Methanobacteriota</taxon>
        <taxon>Stenosarchaea group</taxon>
        <taxon>Halobacteria</taxon>
        <taxon>Halobacteriales</taxon>
        <taxon>Natronomonadaceae</taxon>
        <taxon>Halomarina</taxon>
    </lineage>
</organism>
<keyword evidence="4" id="KW-1185">Reference proteome</keyword>
<dbReference type="AlphaFoldDB" id="A0A6B0GS47"/>
<feature type="transmembrane region" description="Helical" evidence="2">
    <location>
        <begin position="409"/>
        <end position="431"/>
    </location>
</feature>
<name>A0A6B0GS47_9EURY</name>
<comment type="caution">
    <text evidence="3">The sequence shown here is derived from an EMBL/GenBank/DDBJ whole genome shotgun (WGS) entry which is preliminary data.</text>
</comment>
<keyword evidence="2" id="KW-1133">Transmembrane helix</keyword>
<feature type="transmembrane region" description="Helical" evidence="2">
    <location>
        <begin position="138"/>
        <end position="158"/>
    </location>
</feature>
<proteinExistence type="predicted"/>
<feature type="transmembrane region" description="Helical" evidence="2">
    <location>
        <begin position="369"/>
        <end position="389"/>
    </location>
</feature>
<reference evidence="3 4" key="1">
    <citation type="submission" date="2019-12" db="EMBL/GenBank/DDBJ databases">
        <title>Halocatena pleomorpha gen. nov. sp. nov., an extremely halophilic archaeon of family Halobacteriaceae isolated from saltpan soil.</title>
        <authorList>
            <person name="Pal Y."/>
            <person name="Verma A."/>
            <person name="Krishnamurthi S."/>
            <person name="Kumar P."/>
        </authorList>
    </citation>
    <scope>NUCLEOTIDE SEQUENCE [LARGE SCALE GENOMIC DNA]</scope>
    <source>
        <strain evidence="3 4">JCM 16495</strain>
    </source>
</reference>
<dbReference type="EMBL" id="WSZK01000030">
    <property type="protein sequence ID" value="MWG36127.1"/>
    <property type="molecule type" value="Genomic_DNA"/>
</dbReference>
<gene>
    <name evidence="3" type="ORF">GQS65_16810</name>
</gene>
<protein>
    <submittedName>
        <fullName evidence="3">Uncharacterized protein</fullName>
    </submittedName>
</protein>
<feature type="transmembrane region" description="Helical" evidence="2">
    <location>
        <begin position="264"/>
        <end position="282"/>
    </location>
</feature>
<feature type="transmembrane region" description="Helical" evidence="2">
    <location>
        <begin position="97"/>
        <end position="118"/>
    </location>
</feature>
<keyword evidence="2" id="KW-0472">Membrane</keyword>
<keyword evidence="2" id="KW-0812">Transmembrane</keyword>
<evidence type="ECO:0000313" key="3">
    <source>
        <dbReference type="EMBL" id="MWG36127.1"/>
    </source>
</evidence>
<feature type="transmembrane region" description="Helical" evidence="2">
    <location>
        <begin position="294"/>
        <end position="318"/>
    </location>
</feature>
<dbReference type="Proteomes" id="UP000451471">
    <property type="component" value="Unassembled WGS sequence"/>
</dbReference>
<dbReference type="RefSeq" id="WP_158205783.1">
    <property type="nucleotide sequence ID" value="NZ_WSZK01000030.1"/>
</dbReference>
<feature type="transmembrane region" description="Helical" evidence="2">
    <location>
        <begin position="170"/>
        <end position="191"/>
    </location>
</feature>
<feature type="region of interest" description="Disordered" evidence="1">
    <location>
        <begin position="1"/>
        <end position="36"/>
    </location>
</feature>
<evidence type="ECO:0000256" key="2">
    <source>
        <dbReference type="SAM" id="Phobius"/>
    </source>
</evidence>
<accession>A0A6B0GS47</accession>
<feature type="transmembrane region" description="Helical" evidence="2">
    <location>
        <begin position="203"/>
        <end position="221"/>
    </location>
</feature>
<evidence type="ECO:0000313" key="4">
    <source>
        <dbReference type="Proteomes" id="UP000451471"/>
    </source>
</evidence>
<evidence type="ECO:0000256" key="1">
    <source>
        <dbReference type="SAM" id="MobiDB-lite"/>
    </source>
</evidence>
<sequence length="502" mass="55559">MDEDERSDGGVVASSTPRSRERSGSGWHRGTDSNPTYLHQFCPLPAALGGESDERNERDHRELFFEFDGEGLPVLNRVPVLETWSDLAATAYRYSPLVVLGLAVVLAALPEFFEVGLAPLSELPVFDRDVDGLAANELVLVGFGLLWLVILWTFSRLVDDRPEGPPVAQFVVYYSGALLLVLATAYSVYLVVSGTHTESPSNVLYASAYVLLLYLGGPLIYDGMLRTYTLLETLPTNGHLSEEYAGAYRASLDDLKAATTSPKVVLIAVLFVAQFLFLYAQGNGPFNTGSPVTYVVVFLGNLLITVLAVQFVLLIRFLRRLFDDSMGDPTRERPTPVGGDDDLPLEVIPLSYRPDSLDSAGGFEDFGTFATRVNTILVLALAYLSYRLLVQGLRDPLVTENELLWMLSYWLPVFVYVVVLALWLYLSFWTIHKKMVREKRECIRREIEGNDDPRDNLEVIAAYEEAPEWPIGEQVLFSVVAIDIVSIGLSALGLGTSIVLSI</sequence>